<evidence type="ECO:0000313" key="3">
    <source>
        <dbReference type="EMBL" id="MDE5418245.1"/>
    </source>
</evidence>
<keyword evidence="1" id="KW-1133">Transmembrane helix</keyword>
<proteinExistence type="predicted"/>
<comment type="caution">
    <text evidence="3">The sequence shown here is derived from an EMBL/GenBank/DDBJ whole genome shotgun (WGS) entry which is preliminary data.</text>
</comment>
<evidence type="ECO:0000259" key="2">
    <source>
        <dbReference type="Pfam" id="PF12158"/>
    </source>
</evidence>
<keyword evidence="1" id="KW-0472">Membrane</keyword>
<dbReference type="InterPro" id="IPR021994">
    <property type="entry name" value="DUF3592"/>
</dbReference>
<protein>
    <submittedName>
        <fullName evidence="3">DUF3592 domain-containing protein</fullName>
    </submittedName>
</protein>
<keyword evidence="4" id="KW-1185">Reference proteome</keyword>
<keyword evidence="1" id="KW-0812">Transmembrane</keyword>
<evidence type="ECO:0000256" key="1">
    <source>
        <dbReference type="SAM" id="Phobius"/>
    </source>
</evidence>
<name>A0ABT5VSL9_9BACT</name>
<dbReference type="EMBL" id="JAKJSC010000001">
    <property type="protein sequence ID" value="MDE5418245.1"/>
    <property type="molecule type" value="Genomic_DNA"/>
</dbReference>
<dbReference type="Proteomes" id="UP001528920">
    <property type="component" value="Unassembled WGS sequence"/>
</dbReference>
<feature type="domain" description="DUF3592" evidence="2">
    <location>
        <begin position="47"/>
        <end position="130"/>
    </location>
</feature>
<dbReference type="RefSeq" id="WP_275109571.1">
    <property type="nucleotide sequence ID" value="NZ_JAKJSC010000001.1"/>
</dbReference>
<feature type="transmembrane region" description="Helical" evidence="1">
    <location>
        <begin position="7"/>
        <end position="26"/>
    </location>
</feature>
<dbReference type="Pfam" id="PF12158">
    <property type="entry name" value="DUF3592"/>
    <property type="match status" value="1"/>
</dbReference>
<feature type="transmembrane region" description="Helical" evidence="1">
    <location>
        <begin position="132"/>
        <end position="153"/>
    </location>
</feature>
<evidence type="ECO:0000313" key="4">
    <source>
        <dbReference type="Proteomes" id="UP001528920"/>
    </source>
</evidence>
<gene>
    <name evidence="3" type="ORF">L3049_09500</name>
</gene>
<accession>A0ABT5VSL9</accession>
<sequence>MESKQSSIFASFIFALIFIVGGWLFYNHVSQTIVDEANASKDWPTVQGIVNFSDIRSSISDGTEMYSVDLSYAYTVQGENYTGDRISTIATSTSSFSEVDKELSKYPEGELVTVYYNSEAPSISMLEPGAGFFTYVITYGPLLFCLVGLLMLLQVLKKVGLLMLALFVSMKN</sequence>
<reference evidence="3 4" key="1">
    <citation type="submission" date="2022-01" db="EMBL/GenBank/DDBJ databases">
        <title>Labilibaculum sp. nov, a marine bacterium isolated from Antarctica.</title>
        <authorList>
            <person name="Dai W."/>
        </authorList>
    </citation>
    <scope>NUCLEOTIDE SEQUENCE [LARGE SCALE GENOMIC DNA]</scope>
    <source>
        <strain evidence="3 4">DW002</strain>
    </source>
</reference>
<organism evidence="3 4">
    <name type="scientific">Paralabilibaculum antarcticum</name>
    <dbReference type="NCBI Taxonomy" id="2912572"/>
    <lineage>
        <taxon>Bacteria</taxon>
        <taxon>Pseudomonadati</taxon>
        <taxon>Bacteroidota</taxon>
        <taxon>Bacteroidia</taxon>
        <taxon>Marinilabiliales</taxon>
        <taxon>Marinifilaceae</taxon>
        <taxon>Paralabilibaculum</taxon>
    </lineage>
</organism>